<organism evidence="3 4">
    <name type="scientific">Flagellimonas hadalis</name>
    <dbReference type="NCBI Taxonomy" id="2597517"/>
    <lineage>
        <taxon>Bacteria</taxon>
        <taxon>Pseudomonadati</taxon>
        <taxon>Bacteroidota</taxon>
        <taxon>Flavobacteriia</taxon>
        <taxon>Flavobacteriales</taxon>
        <taxon>Flavobacteriaceae</taxon>
        <taxon>Flagellimonas</taxon>
    </lineage>
</organism>
<feature type="chain" id="PRO_5024403116" evidence="1">
    <location>
        <begin position="26"/>
        <end position="362"/>
    </location>
</feature>
<dbReference type="PANTHER" id="PTHR46825">
    <property type="entry name" value="D-ALANYL-D-ALANINE-CARBOXYPEPTIDASE/ENDOPEPTIDASE AMPH"/>
    <property type="match status" value="1"/>
</dbReference>
<dbReference type="Proteomes" id="UP000319204">
    <property type="component" value="Unassembled WGS sequence"/>
</dbReference>
<protein>
    <submittedName>
        <fullName evidence="3">Beta-lactamase family protein</fullName>
    </submittedName>
</protein>
<feature type="signal peptide" evidence="1">
    <location>
        <begin position="1"/>
        <end position="25"/>
    </location>
</feature>
<dbReference type="InterPro" id="IPR001466">
    <property type="entry name" value="Beta-lactam-related"/>
</dbReference>
<dbReference type="Pfam" id="PF00144">
    <property type="entry name" value="Beta-lactamase"/>
    <property type="match status" value="1"/>
</dbReference>
<dbReference type="Gene3D" id="3.40.710.10">
    <property type="entry name" value="DD-peptidase/beta-lactamase superfamily"/>
    <property type="match status" value="1"/>
</dbReference>
<accession>A0A5N5IU36</accession>
<evidence type="ECO:0000313" key="4">
    <source>
        <dbReference type="Proteomes" id="UP000319204"/>
    </source>
</evidence>
<gene>
    <name evidence="3" type="ORF">FOT42_007215</name>
</gene>
<evidence type="ECO:0000313" key="3">
    <source>
        <dbReference type="EMBL" id="KAB5490129.1"/>
    </source>
</evidence>
<dbReference type="PANTHER" id="PTHR46825:SF9">
    <property type="entry name" value="BETA-LACTAMASE-RELATED DOMAIN-CONTAINING PROTEIN"/>
    <property type="match status" value="1"/>
</dbReference>
<dbReference type="EMBL" id="VNIK02000003">
    <property type="protein sequence ID" value="KAB5490129.1"/>
    <property type="molecule type" value="Genomic_DNA"/>
</dbReference>
<name>A0A5N5IU36_9FLAO</name>
<feature type="domain" description="Beta-lactamase-related" evidence="2">
    <location>
        <begin position="45"/>
        <end position="340"/>
    </location>
</feature>
<comment type="caution">
    <text evidence="3">The sequence shown here is derived from an EMBL/GenBank/DDBJ whole genome shotgun (WGS) entry which is preliminary data.</text>
</comment>
<evidence type="ECO:0000259" key="2">
    <source>
        <dbReference type="Pfam" id="PF00144"/>
    </source>
</evidence>
<keyword evidence="1" id="KW-0732">Signal</keyword>
<dbReference type="AlphaFoldDB" id="A0A5N5IU36"/>
<dbReference type="InterPro" id="IPR050491">
    <property type="entry name" value="AmpC-like"/>
</dbReference>
<dbReference type="InterPro" id="IPR012338">
    <property type="entry name" value="Beta-lactam/transpept-like"/>
</dbReference>
<dbReference type="SUPFAM" id="SSF56601">
    <property type="entry name" value="beta-lactamase/transpeptidase-like"/>
    <property type="match status" value="1"/>
</dbReference>
<evidence type="ECO:0000256" key="1">
    <source>
        <dbReference type="SAM" id="SignalP"/>
    </source>
</evidence>
<dbReference type="OrthoDB" id="9793489at2"/>
<keyword evidence="4" id="KW-1185">Reference proteome</keyword>
<sequence length="362" mass="40676">MKNRHQTKILVLSLILICMSIQPKAFGQSLESSIDSVLMKKYVSSSPGAVVLVSKKGKPVYQKAFGLSNLESKTPMVTNNVFQLGSITKQFTAMAILMLVQDKKLDLHDTLNKFLPDYPDGKSITIHHLLTHTSGIRDFTKIKGLNDIATEELSAKELVDFFKDGPKDFPPGEKFEYCNAGYMLLGYIIELVSGKSYGDFVKENIFDRLKMDNSYYASHQKIIPDRAWGYDQKDSTYVNTRYISFSIPYAAGSLMSTVDDMLKWQEALNNNVLINEELTKKAFTNHTLNNGEQIEYGYGWHIKSLDGALSHEHGGSIFGFKSMGVYLPGQDVYVLALTNCGCNSPTEITREIATMALEYFRK</sequence>
<proteinExistence type="predicted"/>
<reference evidence="3" key="1">
    <citation type="submission" date="2019-10" db="EMBL/GenBank/DDBJ databases">
        <title>Muricauda hadale sp. nov., a piezophilic bacterium isolated from hadopelagic water of the Mariana Trench.</title>
        <authorList>
            <person name="Wei Y."/>
        </authorList>
    </citation>
    <scope>NUCLEOTIDE SEQUENCE [LARGE SCALE GENOMIC DNA]</scope>
    <source>
        <strain evidence="3">MT-229</strain>
    </source>
</reference>